<dbReference type="GO" id="GO:0005525">
    <property type="term" value="F:GTP binding"/>
    <property type="evidence" value="ECO:0007669"/>
    <property type="project" value="UniProtKB-KW"/>
</dbReference>
<evidence type="ECO:0000313" key="7">
    <source>
        <dbReference type="EMBL" id="AWY97885.1"/>
    </source>
</evidence>
<evidence type="ECO:0000256" key="5">
    <source>
        <dbReference type="HAMAP-Rule" id="MF_00223"/>
    </source>
</evidence>
<dbReference type="InterPro" id="IPR020602">
    <property type="entry name" value="GTP_CycHdrlase_I_dom"/>
</dbReference>
<dbReference type="PROSITE" id="PS00860">
    <property type="entry name" value="GTP_CYCLOHYDROL_1_2"/>
    <property type="match status" value="1"/>
</dbReference>
<dbReference type="PANTHER" id="PTHR11109:SF7">
    <property type="entry name" value="GTP CYCLOHYDROLASE 1"/>
    <property type="match status" value="1"/>
</dbReference>
<feature type="domain" description="GTP cyclohydrolase I" evidence="6">
    <location>
        <begin position="11"/>
        <end position="187"/>
    </location>
</feature>
<comment type="subunit">
    <text evidence="5">Homopolymer.</text>
</comment>
<proteinExistence type="inferred from homology"/>
<dbReference type="NCBIfam" id="TIGR00063">
    <property type="entry name" value="folE"/>
    <property type="match status" value="1"/>
</dbReference>
<dbReference type="Gene3D" id="3.30.1130.10">
    <property type="match status" value="1"/>
</dbReference>
<dbReference type="KEGG" id="blau:DQQ01_06695"/>
<dbReference type="EC" id="3.5.4.16" evidence="5"/>
<evidence type="ECO:0000256" key="4">
    <source>
        <dbReference type="ARBA" id="ARBA00022801"/>
    </source>
</evidence>
<dbReference type="PROSITE" id="PS00859">
    <property type="entry name" value="GTP_CYCLOHYDROL_1_1"/>
    <property type="match status" value="1"/>
</dbReference>
<evidence type="ECO:0000313" key="8">
    <source>
        <dbReference type="Proteomes" id="UP000250003"/>
    </source>
</evidence>
<dbReference type="GO" id="GO:0006730">
    <property type="term" value="P:one-carbon metabolic process"/>
    <property type="evidence" value="ECO:0007669"/>
    <property type="project" value="UniProtKB-UniRule"/>
</dbReference>
<dbReference type="AlphaFoldDB" id="A0A2Z4UA06"/>
<keyword evidence="4 5" id="KW-0378">Hydrolase</keyword>
<dbReference type="Proteomes" id="UP000250003">
    <property type="component" value="Chromosome"/>
</dbReference>
<accession>A0A2Z4UA06</accession>
<keyword evidence="5" id="KW-0547">Nucleotide-binding</keyword>
<organism evidence="7 8">
    <name type="scientific">Blautia argi</name>
    <dbReference type="NCBI Taxonomy" id="1912897"/>
    <lineage>
        <taxon>Bacteria</taxon>
        <taxon>Bacillati</taxon>
        <taxon>Bacillota</taxon>
        <taxon>Clostridia</taxon>
        <taxon>Lachnospirales</taxon>
        <taxon>Lachnospiraceae</taxon>
        <taxon>Blautia</taxon>
    </lineage>
</organism>
<dbReference type="NCBIfam" id="NF006825">
    <property type="entry name" value="PRK09347.1-2"/>
    <property type="match status" value="1"/>
</dbReference>
<comment type="similarity">
    <text evidence="5">Belongs to the GTP cyclohydrolase I family.</text>
</comment>
<comment type="catalytic activity">
    <reaction evidence="1 5">
        <text>GTP + H2O = 7,8-dihydroneopterin 3'-triphosphate + formate + H(+)</text>
        <dbReference type="Rhea" id="RHEA:17473"/>
        <dbReference type="ChEBI" id="CHEBI:15377"/>
        <dbReference type="ChEBI" id="CHEBI:15378"/>
        <dbReference type="ChEBI" id="CHEBI:15740"/>
        <dbReference type="ChEBI" id="CHEBI:37565"/>
        <dbReference type="ChEBI" id="CHEBI:58462"/>
        <dbReference type="EC" id="3.5.4.16"/>
    </reaction>
</comment>
<reference evidence="8" key="1">
    <citation type="submission" date="2018-06" db="EMBL/GenBank/DDBJ databases">
        <title>Description of Blautia argi sp. nov., a new anaerobic isolated from dog feces.</title>
        <authorList>
            <person name="Chang Y.-H."/>
            <person name="Paek J."/>
            <person name="Shin Y."/>
        </authorList>
    </citation>
    <scope>NUCLEOTIDE SEQUENCE [LARGE SCALE GENOMIC DNA]</scope>
    <source>
        <strain evidence="8">KCTC 15426</strain>
    </source>
</reference>
<dbReference type="OrthoDB" id="9801207at2"/>
<keyword evidence="8" id="KW-1185">Reference proteome</keyword>
<dbReference type="PANTHER" id="PTHR11109">
    <property type="entry name" value="GTP CYCLOHYDROLASE I"/>
    <property type="match status" value="1"/>
</dbReference>
<dbReference type="GO" id="GO:0006729">
    <property type="term" value="P:tetrahydrobiopterin biosynthetic process"/>
    <property type="evidence" value="ECO:0007669"/>
    <property type="project" value="TreeGrafter"/>
</dbReference>
<dbReference type="FunFam" id="1.10.286.10:FF:000001">
    <property type="entry name" value="GTP cyclohydrolase 1"/>
    <property type="match status" value="1"/>
</dbReference>
<dbReference type="GO" id="GO:0005737">
    <property type="term" value="C:cytoplasm"/>
    <property type="evidence" value="ECO:0007669"/>
    <property type="project" value="TreeGrafter"/>
</dbReference>
<dbReference type="InterPro" id="IPR018234">
    <property type="entry name" value="GTP_CycHdrlase_I_CS"/>
</dbReference>
<gene>
    <name evidence="5 7" type="primary">folE</name>
    <name evidence="7" type="ORF">DQQ01_06695</name>
</gene>
<dbReference type="EMBL" id="CP030280">
    <property type="protein sequence ID" value="AWY97885.1"/>
    <property type="molecule type" value="Genomic_DNA"/>
</dbReference>
<feature type="binding site" evidence="5">
    <location>
        <position position="151"/>
    </location>
    <ligand>
        <name>Zn(2+)</name>
        <dbReference type="ChEBI" id="CHEBI:29105"/>
    </ligand>
</feature>
<dbReference type="FunFam" id="3.30.1130.10:FF:000001">
    <property type="entry name" value="GTP cyclohydrolase 1"/>
    <property type="match status" value="1"/>
</dbReference>
<protein>
    <recommendedName>
        <fullName evidence="5">GTP cyclohydrolase 1</fullName>
        <ecNumber evidence="5">3.5.4.16</ecNumber>
    </recommendedName>
    <alternativeName>
        <fullName evidence="5">GTP cyclohydrolase I</fullName>
        <shortName evidence="5">GTP-CH-I</shortName>
    </alternativeName>
</protein>
<sequence length="190" mass="21891">MNKNKMDKEKIEQGVRLILEGIGEDINREGLLETPDRIARMYKELAAGYTDDAAKHLKKRFHVDNNDMVLEKDIHFYSFCEHHMLPFYGTAAIAYIPNGEVVGLSKMARTVEVFAKRFQLQERLTAQVADAFMEELNPQGVMVLIEAEHMCMTMRGIKKPGTKTVTVVTRGVFDDNESLQNTFYRMLERR</sequence>
<dbReference type="InterPro" id="IPR043134">
    <property type="entry name" value="GTP-CH-I_N"/>
</dbReference>
<dbReference type="HAMAP" id="MF_00223">
    <property type="entry name" value="FolE"/>
    <property type="match status" value="1"/>
</dbReference>
<feature type="binding site" evidence="5">
    <location>
        <position position="80"/>
    </location>
    <ligand>
        <name>Zn(2+)</name>
        <dbReference type="ChEBI" id="CHEBI:29105"/>
    </ligand>
</feature>
<evidence type="ECO:0000259" key="6">
    <source>
        <dbReference type="Pfam" id="PF01227"/>
    </source>
</evidence>
<dbReference type="GO" id="GO:0008270">
    <property type="term" value="F:zinc ion binding"/>
    <property type="evidence" value="ECO:0007669"/>
    <property type="project" value="UniProtKB-UniRule"/>
</dbReference>
<keyword evidence="5" id="KW-0479">Metal-binding</keyword>
<comment type="pathway">
    <text evidence="2 5">Cofactor biosynthesis; 7,8-dihydroneopterin triphosphate biosynthesis; 7,8-dihydroneopterin triphosphate from GTP: step 1/1.</text>
</comment>
<dbReference type="InterPro" id="IPR001474">
    <property type="entry name" value="GTP_CycHdrlase_I"/>
</dbReference>
<keyword evidence="5" id="KW-0862">Zinc</keyword>
<dbReference type="GO" id="GO:0003934">
    <property type="term" value="F:GTP cyclohydrolase I activity"/>
    <property type="evidence" value="ECO:0007669"/>
    <property type="project" value="UniProtKB-UniRule"/>
</dbReference>
<dbReference type="InterPro" id="IPR043133">
    <property type="entry name" value="GTP-CH-I_C/QueF"/>
</dbReference>
<feature type="binding site" evidence="5">
    <location>
        <position position="83"/>
    </location>
    <ligand>
        <name>Zn(2+)</name>
        <dbReference type="ChEBI" id="CHEBI:29105"/>
    </ligand>
</feature>
<keyword evidence="5" id="KW-0342">GTP-binding</keyword>
<dbReference type="GO" id="GO:0046654">
    <property type="term" value="P:tetrahydrofolate biosynthetic process"/>
    <property type="evidence" value="ECO:0007669"/>
    <property type="project" value="UniProtKB-UniRule"/>
</dbReference>
<name>A0A2Z4UA06_9FIRM</name>
<evidence type="ECO:0000256" key="1">
    <source>
        <dbReference type="ARBA" id="ARBA00001052"/>
    </source>
</evidence>
<dbReference type="Pfam" id="PF01227">
    <property type="entry name" value="GTP_cyclohydroI"/>
    <property type="match status" value="1"/>
</dbReference>
<dbReference type="NCBIfam" id="NF006826">
    <property type="entry name" value="PRK09347.1-3"/>
    <property type="match status" value="1"/>
</dbReference>
<dbReference type="Gene3D" id="1.10.286.10">
    <property type="match status" value="1"/>
</dbReference>
<evidence type="ECO:0000256" key="3">
    <source>
        <dbReference type="ARBA" id="ARBA00022563"/>
    </source>
</evidence>
<keyword evidence="3 5" id="KW-0554">One-carbon metabolism</keyword>
<dbReference type="SUPFAM" id="SSF55620">
    <property type="entry name" value="Tetrahydrobiopterin biosynthesis enzymes-like"/>
    <property type="match status" value="1"/>
</dbReference>
<dbReference type="UniPathway" id="UPA00848">
    <property type="reaction ID" value="UER00151"/>
</dbReference>
<evidence type="ECO:0000256" key="2">
    <source>
        <dbReference type="ARBA" id="ARBA00005080"/>
    </source>
</evidence>